<dbReference type="PANTHER" id="PTHR13422">
    <property type="entry name" value="SIN3-HDAC COMPLEX-ASSOCIATED FACTOR"/>
    <property type="match status" value="1"/>
</dbReference>
<feature type="region of interest" description="Disordered" evidence="1">
    <location>
        <begin position="80"/>
        <end position="151"/>
    </location>
</feature>
<keyword evidence="3" id="KW-1185">Reference proteome</keyword>
<feature type="region of interest" description="Disordered" evidence="1">
    <location>
        <begin position="211"/>
        <end position="269"/>
    </location>
</feature>
<proteinExistence type="predicted"/>
<feature type="compositionally biased region" description="Low complexity" evidence="1">
    <location>
        <begin position="251"/>
        <end position="264"/>
    </location>
</feature>
<accession>A0ABD3VPD9</accession>
<evidence type="ECO:0000313" key="3">
    <source>
        <dbReference type="Proteomes" id="UP001634394"/>
    </source>
</evidence>
<organism evidence="2 3">
    <name type="scientific">Sinanodonta woodiana</name>
    <name type="common">Chinese pond mussel</name>
    <name type="synonym">Anodonta woodiana</name>
    <dbReference type="NCBI Taxonomy" id="1069815"/>
    <lineage>
        <taxon>Eukaryota</taxon>
        <taxon>Metazoa</taxon>
        <taxon>Spiralia</taxon>
        <taxon>Lophotrochozoa</taxon>
        <taxon>Mollusca</taxon>
        <taxon>Bivalvia</taxon>
        <taxon>Autobranchia</taxon>
        <taxon>Heteroconchia</taxon>
        <taxon>Palaeoheterodonta</taxon>
        <taxon>Unionida</taxon>
        <taxon>Unionoidea</taxon>
        <taxon>Unionidae</taxon>
        <taxon>Unioninae</taxon>
        <taxon>Sinanodonta</taxon>
    </lineage>
</organism>
<dbReference type="EMBL" id="JBJQND010000011">
    <property type="protein sequence ID" value="KAL3862300.1"/>
    <property type="molecule type" value="Genomic_DNA"/>
</dbReference>
<evidence type="ECO:0000256" key="1">
    <source>
        <dbReference type="SAM" id="MobiDB-lite"/>
    </source>
</evidence>
<sequence length="285" mass="31726">MSSSYKPKKFRNINGCCICGTKSSSSRFTDSKKYEPDFKRCFQIVEERSGDICNACVLLVKRYRKLPNDTDRHWKHVVDARTGPGSRSAMKNRNKQCQSTQQTTSSAQPKTNAITKPSRSITPEVLAGCSKSGKRKGNSRRQCDSDDSEEETGKVKYKKIITKKKKVANQQFNLGARSNYWTPANACCGMVFYGKKGEVVVNTKFYKPCNKHHPDKVIQDKEKEEEKETQLPMATASKPSSSKTSSDETDPSSTSDDSNPITSDIAGNDTDFSKVRKVADLIACG</sequence>
<feature type="compositionally biased region" description="Low complexity" evidence="1">
    <location>
        <begin position="235"/>
        <end position="244"/>
    </location>
</feature>
<feature type="compositionally biased region" description="Basic and acidic residues" evidence="1">
    <location>
        <begin position="215"/>
        <end position="229"/>
    </location>
</feature>
<dbReference type="AlphaFoldDB" id="A0ABD3VPD9"/>
<protein>
    <submittedName>
        <fullName evidence="2">Uncharacterized protein</fullName>
    </submittedName>
</protein>
<dbReference type="Pfam" id="PF15396">
    <property type="entry name" value="FAM60A"/>
    <property type="match status" value="1"/>
</dbReference>
<comment type="caution">
    <text evidence="2">The sequence shown here is derived from an EMBL/GenBank/DDBJ whole genome shotgun (WGS) entry which is preliminary data.</text>
</comment>
<dbReference type="PANTHER" id="PTHR13422:SF12">
    <property type="entry name" value="SIN3-HDAC COMPLEX-ASSOCIATED FACTOR"/>
    <property type="match status" value="1"/>
</dbReference>
<dbReference type="InterPro" id="IPR026065">
    <property type="entry name" value="FAM60A"/>
</dbReference>
<gene>
    <name evidence="2" type="ORF">ACJMK2_008279</name>
</gene>
<name>A0ABD3VPD9_SINWO</name>
<reference evidence="2 3" key="1">
    <citation type="submission" date="2024-11" db="EMBL/GenBank/DDBJ databases">
        <title>Chromosome-level genome assembly of the freshwater bivalve Anodonta woodiana.</title>
        <authorList>
            <person name="Chen X."/>
        </authorList>
    </citation>
    <scope>NUCLEOTIDE SEQUENCE [LARGE SCALE GENOMIC DNA]</scope>
    <source>
        <strain evidence="2">MN2024</strain>
        <tissue evidence="2">Gills</tissue>
    </source>
</reference>
<feature type="compositionally biased region" description="Polar residues" evidence="1">
    <location>
        <begin position="107"/>
        <end position="121"/>
    </location>
</feature>
<evidence type="ECO:0000313" key="2">
    <source>
        <dbReference type="EMBL" id="KAL3862300.1"/>
    </source>
</evidence>
<dbReference type="Proteomes" id="UP001634394">
    <property type="component" value="Unassembled WGS sequence"/>
</dbReference>